<proteinExistence type="predicted"/>
<comment type="caution">
    <text evidence="2">The sequence shown here is derived from an EMBL/GenBank/DDBJ whole genome shotgun (WGS) entry which is preliminary data.</text>
</comment>
<evidence type="ECO:0008006" key="4">
    <source>
        <dbReference type="Google" id="ProtNLM"/>
    </source>
</evidence>
<dbReference type="RefSeq" id="WP_105909828.1">
    <property type="nucleotide sequence ID" value="NZ_NXGJ01000020.1"/>
</dbReference>
<reference evidence="2 3" key="1">
    <citation type="submission" date="2017-09" db="EMBL/GenBank/DDBJ databases">
        <title>Reassesment of A. cryaerophilus.</title>
        <authorList>
            <person name="Perez-Cataluna A."/>
            <person name="Collado L."/>
            <person name="Salgado O."/>
            <person name="Lefinanco V."/>
            <person name="Figueras M.J."/>
        </authorList>
    </citation>
    <scope>NUCLEOTIDE SEQUENCE [LARGE SCALE GENOMIC DNA]</scope>
    <source>
        <strain evidence="2 3">LMG 9861</strain>
    </source>
</reference>
<dbReference type="Proteomes" id="UP000239065">
    <property type="component" value="Unassembled WGS sequence"/>
</dbReference>
<organism evidence="2 3">
    <name type="scientific">Aliarcobacter cryaerophilus</name>
    <dbReference type="NCBI Taxonomy" id="28198"/>
    <lineage>
        <taxon>Bacteria</taxon>
        <taxon>Pseudomonadati</taxon>
        <taxon>Campylobacterota</taxon>
        <taxon>Epsilonproteobacteria</taxon>
        <taxon>Campylobacterales</taxon>
        <taxon>Arcobacteraceae</taxon>
        <taxon>Aliarcobacter</taxon>
    </lineage>
</organism>
<accession>A0A2S9SK02</accession>
<sequence length="237" mass="28179">MLANFKNSFENSSLKTKIELYILPILLLFLFYVLFYNEKIEENQNVQNSELLNIENKKFTDSILELSNKIEDIAKSENLIIQKTQSSKEQIIIQLKGKRDYLLNFLQKVEEINRFTKIDFLSLKKFENEIYLIDVRVDVSKYYLKNKKVKDIINIEQEDINETKDDEYKEEIVVRPDFKINAIVGNNTFINDSWFELNDEVLGYKIETIASDYVILKKNKDIIKLEVNSIEYFKNKN</sequence>
<evidence type="ECO:0000313" key="2">
    <source>
        <dbReference type="EMBL" id="PRM86921.1"/>
    </source>
</evidence>
<evidence type="ECO:0000256" key="1">
    <source>
        <dbReference type="SAM" id="Phobius"/>
    </source>
</evidence>
<keyword evidence="1" id="KW-1133">Transmembrane helix</keyword>
<gene>
    <name evidence="2" type="ORF">CJ669_10145</name>
</gene>
<keyword evidence="1" id="KW-0812">Transmembrane</keyword>
<protein>
    <recommendedName>
        <fullName evidence="4">Transformation system protein</fullName>
    </recommendedName>
</protein>
<feature type="transmembrane region" description="Helical" evidence="1">
    <location>
        <begin position="20"/>
        <end position="37"/>
    </location>
</feature>
<dbReference type="AlphaFoldDB" id="A0A2S9SK02"/>
<dbReference type="EMBL" id="NXGJ01000020">
    <property type="protein sequence ID" value="PRM86921.1"/>
    <property type="molecule type" value="Genomic_DNA"/>
</dbReference>
<keyword evidence="1" id="KW-0472">Membrane</keyword>
<evidence type="ECO:0000313" key="3">
    <source>
        <dbReference type="Proteomes" id="UP000239065"/>
    </source>
</evidence>
<name>A0A2S9SK02_9BACT</name>